<dbReference type="Pfam" id="PF00534">
    <property type="entry name" value="Glycos_transf_1"/>
    <property type="match status" value="2"/>
</dbReference>
<reference evidence="3" key="1">
    <citation type="submission" date="2020-05" db="EMBL/GenBank/DDBJ databases">
        <authorList>
            <person name="Chiriac C."/>
            <person name="Salcher M."/>
            <person name="Ghai R."/>
            <person name="Kavagutti S V."/>
        </authorList>
    </citation>
    <scope>NUCLEOTIDE SEQUENCE</scope>
</reference>
<feature type="domain" description="Glycosyl transferase family 1" evidence="2">
    <location>
        <begin position="225"/>
        <end position="383"/>
    </location>
</feature>
<feature type="domain" description="Glycosyl transferase family 1" evidence="2">
    <location>
        <begin position="679"/>
        <end position="828"/>
    </location>
</feature>
<dbReference type="Gene3D" id="3.40.50.2000">
    <property type="entry name" value="Glycogen Phosphorylase B"/>
    <property type="match status" value="3"/>
</dbReference>
<dbReference type="GO" id="GO:0016757">
    <property type="term" value="F:glycosyltransferase activity"/>
    <property type="evidence" value="ECO:0007669"/>
    <property type="project" value="InterPro"/>
</dbReference>
<dbReference type="GO" id="GO:0009103">
    <property type="term" value="P:lipopolysaccharide biosynthetic process"/>
    <property type="evidence" value="ECO:0007669"/>
    <property type="project" value="TreeGrafter"/>
</dbReference>
<dbReference type="EMBL" id="CAFBMB010000014">
    <property type="protein sequence ID" value="CAB4890630.1"/>
    <property type="molecule type" value="Genomic_DNA"/>
</dbReference>
<organism evidence="3">
    <name type="scientific">freshwater metagenome</name>
    <dbReference type="NCBI Taxonomy" id="449393"/>
    <lineage>
        <taxon>unclassified sequences</taxon>
        <taxon>metagenomes</taxon>
        <taxon>ecological metagenomes</taxon>
    </lineage>
</organism>
<keyword evidence="1" id="KW-0808">Transferase</keyword>
<name>A0A6J7FCD1_9ZZZZ</name>
<evidence type="ECO:0000259" key="2">
    <source>
        <dbReference type="Pfam" id="PF00534"/>
    </source>
</evidence>
<protein>
    <submittedName>
        <fullName evidence="3">Unannotated protein</fullName>
    </submittedName>
</protein>
<evidence type="ECO:0000256" key="1">
    <source>
        <dbReference type="ARBA" id="ARBA00022679"/>
    </source>
</evidence>
<dbReference type="AlphaFoldDB" id="A0A6J7FCD1"/>
<gene>
    <name evidence="3" type="ORF">UFOPK3516_00336</name>
</gene>
<proteinExistence type="predicted"/>
<dbReference type="PANTHER" id="PTHR46401:SF2">
    <property type="entry name" value="GLYCOSYLTRANSFERASE WBBK-RELATED"/>
    <property type="match status" value="1"/>
</dbReference>
<accession>A0A6J7FCD1</accession>
<sequence length="865" mass="95554">MRVVVDMQGAQGASSKRGIGRYTREFALEIARTRGDIDLHVLLNGAFPESAIELRRSFANVMPPRNIHMWQPPSDIRGLDPKRGDMRFAAELMREAVLRRISPDVVHVMSPFEGYSDDIAFGVHDESRTYVTTAMIYDLIPLEFPDEFLNSDPRFSSFYQRQLDQLRTVDGFLCISESSVAEAKKHLGSNHWRGVNVSAGVNPIFGQTGARSRRTQSTLQALGIGQPYVLYFGGFDPRKNVLRLIEAFGRLTTTVRAGRKLVLAGWLAAHFEEPILRAIRENSIPEEDVIFTGHVDDTQASDLMAACDLFVFPSVHEGFGLPVLEAMTSGARVIAAGTSSLPEVVGWTDALFDPLSVDDIAEKIQRGVTDATFRKQLLRNGREQSRNFTWQKTARLAMSFWADLVAQGVRGTAERLESHEAAGATGMTHVSPVATDIASSGRSSFTPKDVNNLADAMALTLPNREGGPTIFLDITSTRELDVRTGVQRVAKAILIAMSNEPPKDFRIEPVYLQRSGNRWDYFYAHEYRDTLMGRPRSDSSDNRADMQSGDAVVCLDLSGPTFLEAATSGLFLRLQAWGVSMQCIVFDLLPVTMPDVFPVGTFEGHRDWLDVISRFDSAVAISQTVANELTTWLDKKVKDFESRVRVGWFPLGADFDEPVFTEKLSEVETALIDSLGDCPTFLMVGTIEPRKGYDQALAAFTSLWNQGIRAHLVVVGKPGWSTLEDNFRSNIPEIEKILREHPEANHYLHWVGQASDILLEELYARSQCLLAASYGEGFGLPLIEAAHHGLPILARDIAVFREVAGAHATYFVNGSAEDLATGVRDWLAASAAGETVASASMPYLSWAESAKRLTQVLLSNRAASS</sequence>
<dbReference type="InterPro" id="IPR001296">
    <property type="entry name" value="Glyco_trans_1"/>
</dbReference>
<dbReference type="CDD" id="cd03809">
    <property type="entry name" value="GT4_MtfB-like"/>
    <property type="match status" value="2"/>
</dbReference>
<dbReference type="SUPFAM" id="SSF53756">
    <property type="entry name" value="UDP-Glycosyltransferase/glycogen phosphorylase"/>
    <property type="match status" value="2"/>
</dbReference>
<evidence type="ECO:0000313" key="3">
    <source>
        <dbReference type="EMBL" id="CAB4890630.1"/>
    </source>
</evidence>
<dbReference type="PANTHER" id="PTHR46401">
    <property type="entry name" value="GLYCOSYLTRANSFERASE WBBK-RELATED"/>
    <property type="match status" value="1"/>
</dbReference>